<reference evidence="9 10" key="1">
    <citation type="journal article" date="2015" name="Appl. Microbiol. Biotechnol.">
        <title>The consequence of an additional NADH dehydrogenase paralog on the growth of Gluconobacter oxydans DSM3504.</title>
        <authorList>
            <person name="Kostner D."/>
            <person name="Luchterhand B."/>
            <person name="Junker A."/>
            <person name="Volland S."/>
            <person name="Daniel R."/>
            <person name="Buchs J."/>
            <person name="Liebl W."/>
            <person name="Ehrenreich A."/>
        </authorList>
    </citation>
    <scope>NUCLEOTIDE SEQUENCE [LARGE SCALE GENOMIC DNA]</scope>
    <source>
        <strain evidence="9">DSM 3504</strain>
    </source>
</reference>
<protein>
    <submittedName>
        <fullName evidence="9">Putative peptide/nickel ABC transporter permease</fullName>
    </submittedName>
</protein>
<comment type="subcellular location">
    <subcellularLocation>
        <location evidence="1 7">Cell membrane</location>
        <topology evidence="1 7">Multi-pass membrane protein</topology>
    </subcellularLocation>
</comment>
<proteinExistence type="inferred from homology"/>
<dbReference type="EMBL" id="CP004373">
    <property type="protein sequence ID" value="AHK72100.1"/>
    <property type="molecule type" value="Genomic_DNA"/>
</dbReference>
<keyword evidence="2 7" id="KW-0813">Transport</keyword>
<gene>
    <name evidence="9" type="ORF">GLS_c22290</name>
</gene>
<dbReference type="Proteomes" id="UP000031656">
    <property type="component" value="Chromosome"/>
</dbReference>
<accession>A0A067Z7Z4</accession>
<evidence type="ECO:0000256" key="5">
    <source>
        <dbReference type="ARBA" id="ARBA00022989"/>
    </source>
</evidence>
<dbReference type="Pfam" id="PF19300">
    <property type="entry name" value="BPD_transp_1_N"/>
    <property type="match status" value="1"/>
</dbReference>
<dbReference type="InterPro" id="IPR035906">
    <property type="entry name" value="MetI-like_sf"/>
</dbReference>
<dbReference type="InterPro" id="IPR000515">
    <property type="entry name" value="MetI-like"/>
</dbReference>
<dbReference type="SUPFAM" id="SSF161098">
    <property type="entry name" value="MetI-like"/>
    <property type="match status" value="1"/>
</dbReference>
<feature type="transmembrane region" description="Helical" evidence="7">
    <location>
        <begin position="120"/>
        <end position="141"/>
    </location>
</feature>
<evidence type="ECO:0000256" key="6">
    <source>
        <dbReference type="ARBA" id="ARBA00023136"/>
    </source>
</evidence>
<dbReference type="GO" id="GO:0005886">
    <property type="term" value="C:plasma membrane"/>
    <property type="evidence" value="ECO:0007669"/>
    <property type="project" value="UniProtKB-SubCell"/>
</dbReference>
<feature type="transmembrane region" description="Helical" evidence="7">
    <location>
        <begin position="304"/>
        <end position="326"/>
    </location>
</feature>
<evidence type="ECO:0000313" key="10">
    <source>
        <dbReference type="Proteomes" id="UP000031656"/>
    </source>
</evidence>
<dbReference type="AlphaFoldDB" id="A0A067Z7Z4"/>
<feature type="domain" description="ABC transmembrane type-1" evidence="8">
    <location>
        <begin position="114"/>
        <end position="319"/>
    </location>
</feature>
<dbReference type="HOGENOM" id="CLU_036879_0_1_5"/>
<feature type="transmembrane region" description="Helical" evidence="7">
    <location>
        <begin position="32"/>
        <end position="49"/>
    </location>
</feature>
<comment type="similarity">
    <text evidence="7">Belongs to the binding-protein-dependent transport system permease family.</text>
</comment>
<keyword evidence="4 7" id="KW-0812">Transmembrane</keyword>
<evidence type="ECO:0000259" key="8">
    <source>
        <dbReference type="PROSITE" id="PS50928"/>
    </source>
</evidence>
<evidence type="ECO:0000256" key="4">
    <source>
        <dbReference type="ARBA" id="ARBA00022692"/>
    </source>
</evidence>
<keyword evidence="3" id="KW-1003">Cell membrane</keyword>
<evidence type="ECO:0000256" key="7">
    <source>
        <dbReference type="RuleBase" id="RU363032"/>
    </source>
</evidence>
<dbReference type="KEGG" id="goy:GLS_c22290"/>
<feature type="transmembrane region" description="Helical" evidence="7">
    <location>
        <begin position="162"/>
        <end position="181"/>
    </location>
</feature>
<keyword evidence="6 7" id="KW-0472">Membrane</keyword>
<evidence type="ECO:0000256" key="3">
    <source>
        <dbReference type="ARBA" id="ARBA00022475"/>
    </source>
</evidence>
<dbReference type="PANTHER" id="PTHR43163:SF6">
    <property type="entry name" value="DIPEPTIDE TRANSPORT SYSTEM PERMEASE PROTEIN DPPB-RELATED"/>
    <property type="match status" value="1"/>
</dbReference>
<name>A0A067Z7Z4_GLUOY</name>
<dbReference type="CDD" id="cd06261">
    <property type="entry name" value="TM_PBP2"/>
    <property type="match status" value="1"/>
</dbReference>
<dbReference type="PANTHER" id="PTHR43163">
    <property type="entry name" value="DIPEPTIDE TRANSPORT SYSTEM PERMEASE PROTEIN DPPB-RELATED"/>
    <property type="match status" value="1"/>
</dbReference>
<keyword evidence="5 7" id="KW-1133">Transmembrane helix</keyword>
<dbReference type="InterPro" id="IPR045621">
    <property type="entry name" value="BPD_transp_1_N"/>
</dbReference>
<organism evidence="9 10">
    <name type="scientific">Gluconobacter oxydans DSM 3504</name>
    <dbReference type="NCBI Taxonomy" id="1288313"/>
    <lineage>
        <taxon>Bacteria</taxon>
        <taxon>Pseudomonadati</taxon>
        <taxon>Pseudomonadota</taxon>
        <taxon>Alphaproteobacteria</taxon>
        <taxon>Acetobacterales</taxon>
        <taxon>Acetobacteraceae</taxon>
        <taxon>Gluconobacter</taxon>
    </lineage>
</organism>
<evidence type="ECO:0000256" key="2">
    <source>
        <dbReference type="ARBA" id="ARBA00022448"/>
    </source>
</evidence>
<evidence type="ECO:0000256" key="1">
    <source>
        <dbReference type="ARBA" id="ARBA00004651"/>
    </source>
</evidence>
<feature type="transmembrane region" description="Helical" evidence="7">
    <location>
        <begin position="193"/>
        <end position="214"/>
    </location>
</feature>
<dbReference type="Pfam" id="PF00528">
    <property type="entry name" value="BPD_transp_1"/>
    <property type="match status" value="1"/>
</dbReference>
<sequence length="335" mass="36238">MDQPAHRRVPGCRCFLGAMTGMDIFRIPLERLVLLVVASLVIFAAMNLLPGDPAAVMLGLDASPESLAALHQKLGLESSLPTRYAHWISAFIRGDLGRSYIYDVPVRSLIGERLQSSLPLIFLAMLLSLGAGIPLGVMAGAKRGTLLDTGLMGFLQLFKSIPDFWLAMMMTFLFSLTLHWLPSSGFPGWHDGALPALRALTLPAIALAIPQAAITARFMRSSLIETLSQDFIRTARAQGYSTRGALWRIALPNALIPVLTLAGIQLPVLVTGTIIVESVFSLPGCGKLLLEAVNQRDIPVVQNLVMLIVASVMVLNVLMAVLVRWLDPRIGTDPS</sequence>
<evidence type="ECO:0000313" key="9">
    <source>
        <dbReference type="EMBL" id="AHK72100.1"/>
    </source>
</evidence>
<dbReference type="Gene3D" id="1.10.3720.10">
    <property type="entry name" value="MetI-like"/>
    <property type="match status" value="1"/>
</dbReference>
<dbReference type="PROSITE" id="PS50928">
    <property type="entry name" value="ABC_TM1"/>
    <property type="match status" value="1"/>
</dbReference>
<dbReference type="GO" id="GO:0071916">
    <property type="term" value="F:dipeptide transmembrane transporter activity"/>
    <property type="evidence" value="ECO:0007669"/>
    <property type="project" value="TreeGrafter"/>
</dbReference>